<organism evidence="2 3">
    <name type="scientific">Upupa epops</name>
    <name type="common">Eurasian hoopoe</name>
    <dbReference type="NCBI Taxonomy" id="57439"/>
    <lineage>
        <taxon>Eukaryota</taxon>
        <taxon>Metazoa</taxon>
        <taxon>Chordata</taxon>
        <taxon>Craniata</taxon>
        <taxon>Vertebrata</taxon>
        <taxon>Euteleostomi</taxon>
        <taxon>Archelosauria</taxon>
        <taxon>Archosauria</taxon>
        <taxon>Dinosauria</taxon>
        <taxon>Saurischia</taxon>
        <taxon>Theropoda</taxon>
        <taxon>Coelurosauria</taxon>
        <taxon>Aves</taxon>
        <taxon>Neognathae</taxon>
        <taxon>Neoaves</taxon>
        <taxon>Telluraves</taxon>
        <taxon>Coraciimorphae</taxon>
        <taxon>Bucerotiformes</taxon>
        <taxon>Upupidae</taxon>
        <taxon>Upupa</taxon>
    </lineage>
</organism>
<comment type="similarity">
    <text evidence="1">Belongs to the short-chain dehydrogenases/reductases (SDR) family.</text>
</comment>
<dbReference type="EMBL" id="VZRI01005421">
    <property type="protein sequence ID" value="NWU93717.1"/>
    <property type="molecule type" value="Genomic_DNA"/>
</dbReference>
<protein>
    <submittedName>
        <fullName evidence="2">RDH2 dehydrogenase</fullName>
    </submittedName>
</protein>
<evidence type="ECO:0000313" key="3">
    <source>
        <dbReference type="Proteomes" id="UP000544127"/>
    </source>
</evidence>
<feature type="non-terminal residue" evidence="2">
    <location>
        <position position="1"/>
    </location>
</feature>
<name>A0A7K6AVV6_UPUEP</name>
<sequence length="115" mass="13484">RIEMGNFGVKVILIEPGYFRTAITSHQTLEQRFRSLWERLPEELKALYGDNYLEDLLLELGKMQRRYHSDLSLVTDCMEHALTCRYPRTRYSAGWDAKLIYIPLSYLPSALTDPL</sequence>
<dbReference type="PANTHER" id="PTHR43313">
    <property type="entry name" value="SHORT-CHAIN DEHYDROGENASE/REDUCTASE FAMILY 9C"/>
    <property type="match status" value="1"/>
</dbReference>
<dbReference type="Proteomes" id="UP000544127">
    <property type="component" value="Unassembled WGS sequence"/>
</dbReference>
<dbReference type="AlphaFoldDB" id="A0A7K6AVV6"/>
<gene>
    <name evidence="2" type="primary">Rdh2</name>
    <name evidence="2" type="ORF">UPUEPO_R13764</name>
</gene>
<dbReference type="GO" id="GO:0008202">
    <property type="term" value="P:steroid metabolic process"/>
    <property type="evidence" value="ECO:0007669"/>
    <property type="project" value="TreeGrafter"/>
</dbReference>
<dbReference type="PANTHER" id="PTHR43313:SF11">
    <property type="entry name" value="RETINOL DEHYDROGENASE 16"/>
    <property type="match status" value="1"/>
</dbReference>
<reference evidence="2 3" key="1">
    <citation type="submission" date="2019-09" db="EMBL/GenBank/DDBJ databases">
        <title>Bird 10,000 Genomes (B10K) Project - Family phase.</title>
        <authorList>
            <person name="Zhang G."/>
        </authorList>
    </citation>
    <scope>NUCLEOTIDE SEQUENCE [LARGE SCALE GENOMIC DNA]</scope>
    <source>
        <strain evidence="2">B10K-DU-012-37</strain>
    </source>
</reference>
<dbReference type="Gene3D" id="3.40.50.720">
    <property type="entry name" value="NAD(P)-binding Rossmann-like Domain"/>
    <property type="match status" value="1"/>
</dbReference>
<dbReference type="OrthoDB" id="5296at2759"/>
<dbReference type="GO" id="GO:0016491">
    <property type="term" value="F:oxidoreductase activity"/>
    <property type="evidence" value="ECO:0007669"/>
    <property type="project" value="TreeGrafter"/>
</dbReference>
<accession>A0A7K6AVV6</accession>
<evidence type="ECO:0000313" key="2">
    <source>
        <dbReference type="EMBL" id="NWU93717.1"/>
    </source>
</evidence>
<feature type="non-terminal residue" evidence="2">
    <location>
        <position position="115"/>
    </location>
</feature>
<proteinExistence type="inferred from homology"/>
<keyword evidence="3" id="KW-1185">Reference proteome</keyword>
<comment type="caution">
    <text evidence="2">The sequence shown here is derived from an EMBL/GenBank/DDBJ whole genome shotgun (WGS) entry which is preliminary data.</text>
</comment>
<evidence type="ECO:0000256" key="1">
    <source>
        <dbReference type="ARBA" id="ARBA00006484"/>
    </source>
</evidence>